<keyword evidence="4 7" id="KW-0812">Transmembrane</keyword>
<feature type="domain" description="ABC transmembrane type-1" evidence="8">
    <location>
        <begin position="95"/>
        <end position="304"/>
    </location>
</feature>
<name>A0A8S8X7B3_9PROT</name>
<evidence type="ECO:0000256" key="3">
    <source>
        <dbReference type="ARBA" id="ARBA00022475"/>
    </source>
</evidence>
<dbReference type="Pfam" id="PF19300">
    <property type="entry name" value="BPD_transp_1_N"/>
    <property type="match status" value="1"/>
</dbReference>
<evidence type="ECO:0000256" key="4">
    <source>
        <dbReference type="ARBA" id="ARBA00022692"/>
    </source>
</evidence>
<dbReference type="RefSeq" id="WP_420241204.1">
    <property type="nucleotide sequence ID" value="NZ_BOPV01000001.1"/>
</dbReference>
<keyword evidence="3" id="KW-1003">Cell membrane</keyword>
<dbReference type="InterPro" id="IPR000515">
    <property type="entry name" value="MetI-like"/>
</dbReference>
<keyword evidence="10" id="KW-1185">Reference proteome</keyword>
<feature type="transmembrane region" description="Helical" evidence="7">
    <location>
        <begin position="177"/>
        <end position="197"/>
    </location>
</feature>
<comment type="caution">
    <text evidence="9">The sequence shown here is derived from an EMBL/GenBank/DDBJ whole genome shotgun (WGS) entry which is preliminary data.</text>
</comment>
<comment type="subcellular location">
    <subcellularLocation>
        <location evidence="1 7">Cell membrane</location>
        <topology evidence="1 7">Multi-pass membrane protein</topology>
    </subcellularLocation>
</comment>
<dbReference type="EMBL" id="BOPV01000001">
    <property type="protein sequence ID" value="GIL38234.1"/>
    <property type="molecule type" value="Genomic_DNA"/>
</dbReference>
<dbReference type="GO" id="GO:0055085">
    <property type="term" value="P:transmembrane transport"/>
    <property type="evidence" value="ECO:0007669"/>
    <property type="project" value="InterPro"/>
</dbReference>
<keyword evidence="2 7" id="KW-0813">Transport</keyword>
<evidence type="ECO:0000313" key="9">
    <source>
        <dbReference type="EMBL" id="GIL38234.1"/>
    </source>
</evidence>
<feature type="transmembrane region" description="Helical" evidence="7">
    <location>
        <begin position="281"/>
        <end position="304"/>
    </location>
</feature>
<dbReference type="GO" id="GO:0005886">
    <property type="term" value="C:plasma membrane"/>
    <property type="evidence" value="ECO:0007669"/>
    <property type="project" value="UniProtKB-SubCell"/>
</dbReference>
<keyword evidence="6 7" id="KW-0472">Membrane</keyword>
<reference evidence="9" key="1">
    <citation type="submission" date="2021-02" db="EMBL/GenBank/DDBJ databases">
        <title>Genome sequence of Rhodospirillales sp. strain TMPK1 isolated from soil.</title>
        <authorList>
            <person name="Nakai R."/>
            <person name="Kusada H."/>
            <person name="Tamaki H."/>
        </authorList>
    </citation>
    <scope>NUCLEOTIDE SEQUENCE</scope>
    <source>
        <strain evidence="9">TMPK1</strain>
    </source>
</reference>
<feature type="transmembrane region" description="Helical" evidence="7">
    <location>
        <begin position="7"/>
        <end position="27"/>
    </location>
</feature>
<accession>A0A8S8X7B3</accession>
<evidence type="ECO:0000259" key="8">
    <source>
        <dbReference type="PROSITE" id="PS50928"/>
    </source>
</evidence>
<dbReference type="SUPFAM" id="SSF161098">
    <property type="entry name" value="MetI-like"/>
    <property type="match status" value="1"/>
</dbReference>
<evidence type="ECO:0000313" key="10">
    <source>
        <dbReference type="Proteomes" id="UP000681075"/>
    </source>
</evidence>
<dbReference type="PROSITE" id="PS50928">
    <property type="entry name" value="ABC_TM1"/>
    <property type="match status" value="1"/>
</dbReference>
<evidence type="ECO:0000256" key="7">
    <source>
        <dbReference type="RuleBase" id="RU363032"/>
    </source>
</evidence>
<dbReference type="Pfam" id="PF00528">
    <property type="entry name" value="BPD_transp_1"/>
    <property type="match status" value="1"/>
</dbReference>
<proteinExistence type="inferred from homology"/>
<dbReference type="Gene3D" id="1.10.3720.10">
    <property type="entry name" value="MetI-like"/>
    <property type="match status" value="1"/>
</dbReference>
<dbReference type="Proteomes" id="UP000681075">
    <property type="component" value="Unassembled WGS sequence"/>
</dbReference>
<evidence type="ECO:0000256" key="6">
    <source>
        <dbReference type="ARBA" id="ARBA00023136"/>
    </source>
</evidence>
<dbReference type="AlphaFoldDB" id="A0A8S8X7B3"/>
<dbReference type="CDD" id="cd06261">
    <property type="entry name" value="TM_PBP2"/>
    <property type="match status" value="1"/>
</dbReference>
<gene>
    <name evidence="9" type="primary">dppB</name>
    <name evidence="9" type="ORF">TMPK1_04710</name>
</gene>
<feature type="transmembrane region" description="Helical" evidence="7">
    <location>
        <begin position="97"/>
        <end position="118"/>
    </location>
</feature>
<organism evidence="9 10">
    <name type="scientific">Roseiterribacter gracilis</name>
    <dbReference type="NCBI Taxonomy" id="2812848"/>
    <lineage>
        <taxon>Bacteria</taxon>
        <taxon>Pseudomonadati</taxon>
        <taxon>Pseudomonadota</taxon>
        <taxon>Alphaproteobacteria</taxon>
        <taxon>Rhodospirillales</taxon>
        <taxon>Roseiterribacteraceae</taxon>
        <taxon>Roseiterribacter</taxon>
    </lineage>
</organism>
<evidence type="ECO:0000256" key="1">
    <source>
        <dbReference type="ARBA" id="ARBA00004651"/>
    </source>
</evidence>
<evidence type="ECO:0000256" key="2">
    <source>
        <dbReference type="ARBA" id="ARBA00022448"/>
    </source>
</evidence>
<feature type="transmembrane region" description="Helical" evidence="7">
    <location>
        <begin position="130"/>
        <end position="157"/>
    </location>
</feature>
<evidence type="ECO:0000256" key="5">
    <source>
        <dbReference type="ARBA" id="ARBA00022989"/>
    </source>
</evidence>
<dbReference type="PANTHER" id="PTHR43163">
    <property type="entry name" value="DIPEPTIDE TRANSPORT SYSTEM PERMEASE PROTEIN DPPB-RELATED"/>
    <property type="match status" value="1"/>
</dbReference>
<feature type="transmembrane region" description="Helical" evidence="7">
    <location>
        <begin position="235"/>
        <end position="261"/>
    </location>
</feature>
<protein>
    <submittedName>
        <fullName evidence="9">Peptide ABC transporter permease</fullName>
    </submittedName>
</protein>
<keyword evidence="5 7" id="KW-1133">Transmembrane helix</keyword>
<dbReference type="InterPro" id="IPR045621">
    <property type="entry name" value="BPD_transp_1_N"/>
</dbReference>
<dbReference type="InterPro" id="IPR035906">
    <property type="entry name" value="MetI-like_sf"/>
</dbReference>
<comment type="similarity">
    <text evidence="7">Belongs to the binding-protein-dependent transport system permease family.</text>
</comment>
<sequence length="313" mass="34067">MLRYAALRLLATIPTLFLVAVIVFGLIRLVPGDPASIMIGDSADPDMIEQVRKSLGLDKPVLVQFFVWLGNLLEGDFGRSITTGEDILPAMLTRLRVTAGVVLASIVVALLFALPAGIYAAWRQNSRVDFAIVTGVIVALSVPSFWVGILLMLVFGVNLHWLPVVGYVSIGDDFINGVRYLILPVAALVMVEMGTVARMTRSSTIEVLRLDYITHARAKGAPESRVLWKHAFPNAFAPTLTVIGLLLGHMLGGVAVIETVFTLPGLGRFLVDAISSRDYPVIQGCLLLVALIRVMVNLLVDLLYPLFDPRVRL</sequence>
<dbReference type="PANTHER" id="PTHR43163:SF6">
    <property type="entry name" value="DIPEPTIDE TRANSPORT SYSTEM PERMEASE PROTEIN DPPB-RELATED"/>
    <property type="match status" value="1"/>
</dbReference>